<feature type="compositionally biased region" description="Basic and acidic residues" evidence="1">
    <location>
        <begin position="175"/>
        <end position="186"/>
    </location>
</feature>
<feature type="transmembrane region" description="Helical" evidence="2">
    <location>
        <begin position="244"/>
        <end position="263"/>
    </location>
</feature>
<gene>
    <name evidence="3" type="ORF">HD597_001325</name>
</gene>
<comment type="caution">
    <text evidence="3">The sequence shown here is derived from an EMBL/GenBank/DDBJ whole genome shotgun (WGS) entry which is preliminary data.</text>
</comment>
<evidence type="ECO:0000313" key="3">
    <source>
        <dbReference type="EMBL" id="MCP2354305.1"/>
    </source>
</evidence>
<keyword evidence="2" id="KW-0812">Transmembrane</keyword>
<organism evidence="3 4">
    <name type="scientific">Nonomuraea thailandensis</name>
    <dbReference type="NCBI Taxonomy" id="1188745"/>
    <lineage>
        <taxon>Bacteria</taxon>
        <taxon>Bacillati</taxon>
        <taxon>Actinomycetota</taxon>
        <taxon>Actinomycetes</taxon>
        <taxon>Streptosporangiales</taxon>
        <taxon>Streptosporangiaceae</taxon>
        <taxon>Nonomuraea</taxon>
    </lineage>
</organism>
<evidence type="ECO:0000256" key="1">
    <source>
        <dbReference type="SAM" id="MobiDB-lite"/>
    </source>
</evidence>
<feature type="compositionally biased region" description="Basic and acidic residues" evidence="1">
    <location>
        <begin position="328"/>
        <end position="357"/>
    </location>
</feature>
<feature type="region of interest" description="Disordered" evidence="1">
    <location>
        <begin position="271"/>
        <end position="429"/>
    </location>
</feature>
<reference evidence="3" key="1">
    <citation type="submission" date="2022-06" db="EMBL/GenBank/DDBJ databases">
        <title>Sequencing the genomes of 1000 actinobacteria strains.</title>
        <authorList>
            <person name="Klenk H.-P."/>
        </authorList>
    </citation>
    <scope>NUCLEOTIDE SEQUENCE</scope>
    <source>
        <strain evidence="3">DSM 46694</strain>
    </source>
</reference>
<evidence type="ECO:0000256" key="2">
    <source>
        <dbReference type="SAM" id="Phobius"/>
    </source>
</evidence>
<accession>A0A9X2GAW5</accession>
<dbReference type="Proteomes" id="UP001139648">
    <property type="component" value="Unassembled WGS sequence"/>
</dbReference>
<dbReference type="AlphaFoldDB" id="A0A9X2GAW5"/>
<dbReference type="EMBL" id="JAMZEB010000002">
    <property type="protein sequence ID" value="MCP2354305.1"/>
    <property type="molecule type" value="Genomic_DNA"/>
</dbReference>
<feature type="compositionally biased region" description="Basic and acidic residues" evidence="1">
    <location>
        <begin position="1"/>
        <end position="10"/>
    </location>
</feature>
<keyword evidence="2" id="KW-1133">Transmembrane helix</keyword>
<sequence length="429" mass="44921">MARDENDRPYEGGQGKSLNPEMTGDVLSPRWSTDDTDEQPAIQVVGNETYILPPDRGALTGEPQLIGETPRDVLDDPAPPLGGSSYELGGQSGPHDVLGAAGSYGSGGAAYDELGGARDVPGGASYDELSGPHDTRAAAYDELSGPHDTRAGAYDELSGARDARTGATYDDLADLADHSGPHRVQDGDDNPYLPLDRSYARDDDLEEDRPKRGFLGSGWTDDSGDSHDGRPSGGEGEVRRRTRVLLVAAVAVVLVGVGAGWMLTGTSSDDPCAGVQCASAGEVTSPSESAAPEDTPVEEATEETPDPTDSVTDEPTEPESAIPTPAREQSRPTREAEPSPTATRDRTTAEPTRKPTREPQGTMNDTADSRGQDDGGGDSSSGTNKQQDSTDDTGDSTPSTQPPATTHAPAPTPTQEERKGLLDILFPWA</sequence>
<name>A0A9X2GAW5_9ACTN</name>
<protein>
    <submittedName>
        <fullName evidence="3">Uncharacterized protein</fullName>
    </submittedName>
</protein>
<dbReference type="RefSeq" id="WP_253740795.1">
    <property type="nucleotide sequence ID" value="NZ_JAMZEB010000002.1"/>
</dbReference>
<feature type="compositionally biased region" description="Acidic residues" evidence="1">
    <location>
        <begin position="295"/>
        <end position="317"/>
    </location>
</feature>
<feature type="compositionally biased region" description="Low complexity" evidence="1">
    <location>
        <begin position="395"/>
        <end position="409"/>
    </location>
</feature>
<feature type="region of interest" description="Disordered" evidence="1">
    <location>
        <begin position="1"/>
        <end position="100"/>
    </location>
</feature>
<keyword evidence="4" id="KW-1185">Reference proteome</keyword>
<keyword evidence="2" id="KW-0472">Membrane</keyword>
<feature type="region of interest" description="Disordered" evidence="1">
    <location>
        <begin position="114"/>
        <end position="241"/>
    </location>
</feature>
<proteinExistence type="predicted"/>
<evidence type="ECO:0000313" key="4">
    <source>
        <dbReference type="Proteomes" id="UP001139648"/>
    </source>
</evidence>